<dbReference type="CDD" id="cd17574">
    <property type="entry name" value="REC_OmpR"/>
    <property type="match status" value="1"/>
</dbReference>
<dbReference type="InterPro" id="IPR001789">
    <property type="entry name" value="Sig_transdc_resp-reg_receiver"/>
</dbReference>
<evidence type="ECO:0000259" key="8">
    <source>
        <dbReference type="PROSITE" id="PS50110"/>
    </source>
</evidence>
<dbReference type="Pfam" id="PF00486">
    <property type="entry name" value="Trans_reg_C"/>
    <property type="match status" value="1"/>
</dbReference>
<feature type="DNA-binding region" description="OmpR/PhoB-type" evidence="7">
    <location>
        <begin position="130"/>
        <end position="229"/>
    </location>
</feature>
<sequence length="239" mass="27113">MSATILIIDDDADFQEMIRLFLVNEGFRVAEALNGKQGLSMLQRQIPDLILLDLQMPDVDGATLCKRIRQTFNRPILFLSGNKQQEHILNSLASGGDDYITKPFDPLELVARIKSNLRWSAQIAATKISGQRLSYPGLEIDLERMTVAVNQRPVTLLAKELHLLITFAQNPHKVFHPKQLYERVWNDPASYSIDTVKVHISQLRRKIESNPAHPSYIRTVIGFGYKFDPNPDAVHSRAT</sequence>
<name>A0ABW2F3K3_9BACL</name>
<comment type="caution">
    <text evidence="10">The sequence shown here is derived from an EMBL/GenBank/DDBJ whole genome shotgun (WGS) entry which is preliminary data.</text>
</comment>
<dbReference type="PROSITE" id="PS51755">
    <property type="entry name" value="OMPR_PHOB"/>
    <property type="match status" value="1"/>
</dbReference>
<evidence type="ECO:0000313" key="11">
    <source>
        <dbReference type="Proteomes" id="UP001596378"/>
    </source>
</evidence>
<dbReference type="InterPro" id="IPR039420">
    <property type="entry name" value="WalR-like"/>
</dbReference>
<dbReference type="InterPro" id="IPR001867">
    <property type="entry name" value="OmpR/PhoB-type_DNA-bd"/>
</dbReference>
<evidence type="ECO:0000256" key="7">
    <source>
        <dbReference type="PROSITE-ProRule" id="PRU01091"/>
    </source>
</evidence>
<dbReference type="CDD" id="cd00383">
    <property type="entry name" value="trans_reg_C"/>
    <property type="match status" value="1"/>
</dbReference>
<reference evidence="11" key="1">
    <citation type="journal article" date="2019" name="Int. J. Syst. Evol. Microbiol.">
        <title>The Global Catalogue of Microorganisms (GCM) 10K type strain sequencing project: providing services to taxonomists for standard genome sequencing and annotation.</title>
        <authorList>
            <consortium name="The Broad Institute Genomics Platform"/>
            <consortium name="The Broad Institute Genome Sequencing Center for Infectious Disease"/>
            <person name="Wu L."/>
            <person name="Ma J."/>
        </authorList>
    </citation>
    <scope>NUCLEOTIDE SEQUENCE [LARGE SCALE GENOMIC DNA]</scope>
    <source>
        <strain evidence="11">KCTC 12907</strain>
    </source>
</reference>
<organism evidence="10 11">
    <name type="scientific">Cohnella cellulosilytica</name>
    <dbReference type="NCBI Taxonomy" id="986710"/>
    <lineage>
        <taxon>Bacteria</taxon>
        <taxon>Bacillati</taxon>
        <taxon>Bacillota</taxon>
        <taxon>Bacilli</taxon>
        <taxon>Bacillales</taxon>
        <taxon>Paenibacillaceae</taxon>
        <taxon>Cohnella</taxon>
    </lineage>
</organism>
<feature type="domain" description="OmpR/PhoB-type" evidence="9">
    <location>
        <begin position="130"/>
        <end position="229"/>
    </location>
</feature>
<dbReference type="InterPro" id="IPR036388">
    <property type="entry name" value="WH-like_DNA-bd_sf"/>
</dbReference>
<dbReference type="RefSeq" id="WP_378048082.1">
    <property type="nucleotide sequence ID" value="NZ_JBHMDN010000016.1"/>
</dbReference>
<protein>
    <submittedName>
        <fullName evidence="10">Response regulator transcription factor</fullName>
    </submittedName>
</protein>
<evidence type="ECO:0000256" key="6">
    <source>
        <dbReference type="PROSITE-ProRule" id="PRU00169"/>
    </source>
</evidence>
<keyword evidence="3" id="KW-0805">Transcription regulation</keyword>
<evidence type="ECO:0000313" key="10">
    <source>
        <dbReference type="EMBL" id="MFC7147783.1"/>
    </source>
</evidence>
<evidence type="ECO:0000256" key="4">
    <source>
        <dbReference type="ARBA" id="ARBA00023125"/>
    </source>
</evidence>
<feature type="domain" description="Response regulatory" evidence="8">
    <location>
        <begin position="4"/>
        <end position="117"/>
    </location>
</feature>
<keyword evidence="11" id="KW-1185">Reference proteome</keyword>
<keyword evidence="1 6" id="KW-0597">Phosphoprotein</keyword>
<dbReference type="SMART" id="SM00862">
    <property type="entry name" value="Trans_reg_C"/>
    <property type="match status" value="1"/>
</dbReference>
<feature type="modified residue" description="4-aspartylphosphate" evidence="6">
    <location>
        <position position="53"/>
    </location>
</feature>
<evidence type="ECO:0000256" key="5">
    <source>
        <dbReference type="ARBA" id="ARBA00023163"/>
    </source>
</evidence>
<evidence type="ECO:0000256" key="3">
    <source>
        <dbReference type="ARBA" id="ARBA00023015"/>
    </source>
</evidence>
<evidence type="ECO:0000256" key="1">
    <source>
        <dbReference type="ARBA" id="ARBA00022553"/>
    </source>
</evidence>
<evidence type="ECO:0000256" key="2">
    <source>
        <dbReference type="ARBA" id="ARBA00023012"/>
    </source>
</evidence>
<dbReference type="PANTHER" id="PTHR48111">
    <property type="entry name" value="REGULATOR OF RPOS"/>
    <property type="match status" value="1"/>
</dbReference>
<dbReference type="Proteomes" id="UP001596378">
    <property type="component" value="Unassembled WGS sequence"/>
</dbReference>
<gene>
    <name evidence="10" type="ORF">ACFQMJ_04460</name>
</gene>
<dbReference type="InterPro" id="IPR011006">
    <property type="entry name" value="CheY-like_superfamily"/>
</dbReference>
<dbReference type="SUPFAM" id="SSF52172">
    <property type="entry name" value="CheY-like"/>
    <property type="match status" value="1"/>
</dbReference>
<evidence type="ECO:0000259" key="9">
    <source>
        <dbReference type="PROSITE" id="PS51755"/>
    </source>
</evidence>
<dbReference type="Gene3D" id="1.10.10.10">
    <property type="entry name" value="Winged helix-like DNA-binding domain superfamily/Winged helix DNA-binding domain"/>
    <property type="match status" value="1"/>
</dbReference>
<accession>A0ABW2F3K3</accession>
<keyword evidence="2" id="KW-0902">Two-component regulatory system</keyword>
<dbReference type="SMART" id="SM00448">
    <property type="entry name" value="REC"/>
    <property type="match status" value="1"/>
</dbReference>
<keyword evidence="5" id="KW-0804">Transcription</keyword>
<dbReference type="Gene3D" id="3.40.50.2300">
    <property type="match status" value="1"/>
</dbReference>
<proteinExistence type="predicted"/>
<keyword evidence="4 7" id="KW-0238">DNA-binding</keyword>
<dbReference type="PROSITE" id="PS50110">
    <property type="entry name" value="RESPONSE_REGULATORY"/>
    <property type="match status" value="1"/>
</dbReference>
<dbReference type="PANTHER" id="PTHR48111:SF1">
    <property type="entry name" value="TWO-COMPONENT RESPONSE REGULATOR ORR33"/>
    <property type="match status" value="1"/>
</dbReference>
<dbReference type="EMBL" id="JBHTAI010000002">
    <property type="protein sequence ID" value="MFC7147783.1"/>
    <property type="molecule type" value="Genomic_DNA"/>
</dbReference>
<dbReference type="Pfam" id="PF00072">
    <property type="entry name" value="Response_reg"/>
    <property type="match status" value="1"/>
</dbReference>